<keyword evidence="1" id="KW-0479">Metal-binding</keyword>
<evidence type="ECO:0000259" key="2">
    <source>
        <dbReference type="PROSITE" id="PS50215"/>
    </source>
</evidence>
<dbReference type="Gene3D" id="3.40.390.10">
    <property type="entry name" value="Collagenase (Catalytic Domain)"/>
    <property type="match status" value="1"/>
</dbReference>
<dbReference type="PANTHER" id="PTHR13723:SF281">
    <property type="entry name" value="PAPILIN"/>
    <property type="match status" value="1"/>
</dbReference>
<name>A0ABM1MAQ6_NICVS</name>
<dbReference type="Pfam" id="PF01421">
    <property type="entry name" value="Reprolysin"/>
    <property type="match status" value="1"/>
</dbReference>
<feature type="binding site" evidence="1">
    <location>
        <position position="42"/>
    </location>
    <ligand>
        <name>Zn(2+)</name>
        <dbReference type="ChEBI" id="CHEBI:29105"/>
        <note>catalytic</note>
    </ligand>
</feature>
<evidence type="ECO:0000313" key="3">
    <source>
        <dbReference type="Proteomes" id="UP000695000"/>
    </source>
</evidence>
<dbReference type="PROSITE" id="PS50215">
    <property type="entry name" value="ADAM_MEPRO"/>
    <property type="match status" value="1"/>
</dbReference>
<keyword evidence="3" id="KW-1185">Reference proteome</keyword>
<evidence type="ECO:0000313" key="4">
    <source>
        <dbReference type="RefSeq" id="XP_017771656.1"/>
    </source>
</evidence>
<feature type="domain" description="Peptidase M12B" evidence="2">
    <location>
        <begin position="1"/>
        <end position="98"/>
    </location>
</feature>
<protein>
    <submittedName>
        <fullName evidence="4">A disintegrin and metalloproteinase with thrombospondin motifs 4-like</fullName>
    </submittedName>
</protein>
<comment type="caution">
    <text evidence="1">Lacks conserved residue(s) required for the propagation of feature annotation.</text>
</comment>
<reference evidence="4" key="1">
    <citation type="submission" date="2025-08" db="UniProtKB">
        <authorList>
            <consortium name="RefSeq"/>
        </authorList>
    </citation>
    <scope>IDENTIFICATION</scope>
    <source>
        <tissue evidence="4">Whole Larva</tissue>
    </source>
</reference>
<feature type="non-terminal residue" evidence="4">
    <location>
        <position position="135"/>
    </location>
</feature>
<dbReference type="GeneID" id="108559038"/>
<organism evidence="3 4">
    <name type="scientific">Nicrophorus vespilloides</name>
    <name type="common">Boreal carrion beetle</name>
    <dbReference type="NCBI Taxonomy" id="110193"/>
    <lineage>
        <taxon>Eukaryota</taxon>
        <taxon>Metazoa</taxon>
        <taxon>Ecdysozoa</taxon>
        <taxon>Arthropoda</taxon>
        <taxon>Hexapoda</taxon>
        <taxon>Insecta</taxon>
        <taxon>Pterygota</taxon>
        <taxon>Neoptera</taxon>
        <taxon>Endopterygota</taxon>
        <taxon>Coleoptera</taxon>
        <taxon>Polyphaga</taxon>
        <taxon>Staphyliniformia</taxon>
        <taxon>Silphidae</taxon>
        <taxon>Nicrophorinae</taxon>
        <taxon>Nicrophorus</taxon>
    </lineage>
</organism>
<evidence type="ECO:0000256" key="1">
    <source>
        <dbReference type="PROSITE-ProRule" id="PRU00276"/>
    </source>
</evidence>
<dbReference type="InterPro" id="IPR050439">
    <property type="entry name" value="ADAMTS_ADAMTS-like"/>
</dbReference>
<keyword evidence="1" id="KW-0862">Zinc</keyword>
<dbReference type="PANTHER" id="PTHR13723">
    <property type="entry name" value="ADAMTS A DISINTEGRIN AND METALLOPROTEASE WITH THROMBOSPONDIN MOTIFS PROTEASE"/>
    <property type="match status" value="1"/>
</dbReference>
<sequence>MCGDDRSCGLLGMAKLAGICDPDNQAVICQDNGLRLGFTIVHQIGHALGMLHDIDDRNETSIMDPYISPKMNHWSPCSRRSFANFINSGLGACLYDPPTDHSFVLMDALPGVMYDADYQCRELFGPNAGLCMTGL</sequence>
<feature type="binding site" evidence="1">
    <location>
        <position position="52"/>
    </location>
    <ligand>
        <name>Zn(2+)</name>
        <dbReference type="ChEBI" id="CHEBI:29105"/>
        <note>catalytic</note>
    </ligand>
</feature>
<proteinExistence type="predicted"/>
<dbReference type="InterPro" id="IPR001590">
    <property type="entry name" value="Peptidase_M12B"/>
</dbReference>
<dbReference type="InterPro" id="IPR024079">
    <property type="entry name" value="MetalloPept_cat_dom_sf"/>
</dbReference>
<feature type="binding site" evidence="1">
    <location>
        <position position="46"/>
    </location>
    <ligand>
        <name>Zn(2+)</name>
        <dbReference type="ChEBI" id="CHEBI:29105"/>
        <note>catalytic</note>
    </ligand>
</feature>
<dbReference type="RefSeq" id="XP_017771656.1">
    <property type="nucleotide sequence ID" value="XM_017916167.1"/>
</dbReference>
<accession>A0ABM1MAQ6</accession>
<dbReference type="Proteomes" id="UP000695000">
    <property type="component" value="Unplaced"/>
</dbReference>
<dbReference type="SUPFAM" id="SSF55486">
    <property type="entry name" value="Metalloproteases ('zincins'), catalytic domain"/>
    <property type="match status" value="1"/>
</dbReference>
<gene>
    <name evidence="4" type="primary">LOC108559038</name>
</gene>